<sequence length="117" mass="13561">MKNKRKIAIAICLLGITSCSNYAEPGIKIKNSTLSEVKSGCYKNIMKMVGHDNQLEYLKVIDGHTQTNYPYHINYVYEYAFLNKKNNNKHIAYCDVNIDQKGKIKNYQLNMDNMYPN</sequence>
<reference evidence="2 3" key="1">
    <citation type="journal article" date="2016" name="Int. J. Syst. Evol. Microbiol.">
        <title>Paraphotobacterium marinum gen. nov., sp. nov., a member of the family Vibrionaceae, isolated from surface seawater.</title>
        <authorList>
            <person name="Huang Z."/>
            <person name="Dong C."/>
            <person name="Shao Z."/>
        </authorList>
    </citation>
    <scope>NUCLEOTIDE SEQUENCE [LARGE SCALE GENOMIC DNA]</scope>
    <source>
        <strain evidence="2 3">NSCS20N07D</strain>
    </source>
</reference>
<name>A0A220VFJ3_9GAMM</name>
<feature type="signal peptide" evidence="1">
    <location>
        <begin position="1"/>
        <end position="23"/>
    </location>
</feature>
<dbReference type="PROSITE" id="PS51257">
    <property type="entry name" value="PROKAR_LIPOPROTEIN"/>
    <property type="match status" value="1"/>
</dbReference>
<dbReference type="AlphaFoldDB" id="A0A220VFJ3"/>
<dbReference type="Proteomes" id="UP000242175">
    <property type="component" value="Chromosome small"/>
</dbReference>
<organism evidence="2 3">
    <name type="scientific">Paraphotobacterium marinum</name>
    <dbReference type="NCBI Taxonomy" id="1755811"/>
    <lineage>
        <taxon>Bacteria</taxon>
        <taxon>Pseudomonadati</taxon>
        <taxon>Pseudomonadota</taxon>
        <taxon>Gammaproteobacteria</taxon>
        <taxon>Vibrionales</taxon>
        <taxon>Vibrionaceae</taxon>
        <taxon>Paraphotobacterium</taxon>
    </lineage>
</organism>
<protein>
    <submittedName>
        <fullName evidence="2">Uncharacterized protein</fullName>
    </submittedName>
</protein>
<dbReference type="RefSeq" id="WP_089073938.1">
    <property type="nucleotide sequence ID" value="NZ_CBCSAM010000006.1"/>
</dbReference>
<evidence type="ECO:0000256" key="1">
    <source>
        <dbReference type="SAM" id="SignalP"/>
    </source>
</evidence>
<gene>
    <name evidence="2" type="ORF">CF386_08150</name>
</gene>
<evidence type="ECO:0000313" key="2">
    <source>
        <dbReference type="EMBL" id="ASK79030.1"/>
    </source>
</evidence>
<dbReference type="KEGG" id="pmai:CF386_08150"/>
<keyword evidence="1" id="KW-0732">Signal</keyword>
<proteinExistence type="predicted"/>
<feature type="chain" id="PRO_5012488221" evidence="1">
    <location>
        <begin position="24"/>
        <end position="117"/>
    </location>
</feature>
<keyword evidence="3" id="KW-1185">Reference proteome</keyword>
<dbReference type="EMBL" id="CP022356">
    <property type="protein sequence ID" value="ASK79030.1"/>
    <property type="molecule type" value="Genomic_DNA"/>
</dbReference>
<accession>A0A220VFJ3</accession>
<evidence type="ECO:0000313" key="3">
    <source>
        <dbReference type="Proteomes" id="UP000242175"/>
    </source>
</evidence>